<organism evidence="2 3">
    <name type="scientific">Candidatus Kapaibacterium thiocyanatum</name>
    <dbReference type="NCBI Taxonomy" id="1895771"/>
    <lineage>
        <taxon>Bacteria</taxon>
        <taxon>Pseudomonadati</taxon>
        <taxon>Candidatus Kapaibacteriota</taxon>
        <taxon>Candidatus Kapaibacteriia</taxon>
        <taxon>Candidatus Kapaibacteriales</taxon>
        <taxon>Candidatus Kapaibacteriaceae</taxon>
        <taxon>Candidatus Kapaibacterium</taxon>
    </lineage>
</organism>
<dbReference type="InterPro" id="IPR015867">
    <property type="entry name" value="N-reg_PII/ATP_PRibTrfase_C"/>
</dbReference>
<dbReference type="GO" id="GO:0005507">
    <property type="term" value="F:copper ion binding"/>
    <property type="evidence" value="ECO:0007669"/>
    <property type="project" value="TreeGrafter"/>
</dbReference>
<dbReference type="InterPro" id="IPR011322">
    <property type="entry name" value="N-reg_PII-like_a/b"/>
</dbReference>
<evidence type="ECO:0000313" key="3">
    <source>
        <dbReference type="Proteomes" id="UP000184233"/>
    </source>
</evidence>
<gene>
    <name evidence="2" type="ORF">BGO89_08570</name>
</gene>
<dbReference type="InterPro" id="IPR004323">
    <property type="entry name" value="Ion_tolerance_CutA"/>
</dbReference>
<dbReference type="GO" id="GO:0010038">
    <property type="term" value="P:response to metal ion"/>
    <property type="evidence" value="ECO:0007669"/>
    <property type="project" value="InterPro"/>
</dbReference>
<dbReference type="Gene3D" id="3.30.70.120">
    <property type="match status" value="1"/>
</dbReference>
<protein>
    <recommendedName>
        <fullName evidence="4">Divalent-cation tolerance protein CutA</fullName>
    </recommendedName>
</protein>
<dbReference type="SUPFAM" id="SSF54913">
    <property type="entry name" value="GlnB-like"/>
    <property type="match status" value="1"/>
</dbReference>
<name>A0A1M3L3W3_9BACT</name>
<comment type="similarity">
    <text evidence="1">Belongs to the CutA family.</text>
</comment>
<dbReference type="AlphaFoldDB" id="A0A1M3L3W3"/>
<dbReference type="EMBL" id="MKVH01000008">
    <property type="protein sequence ID" value="OJX60031.1"/>
    <property type="molecule type" value="Genomic_DNA"/>
</dbReference>
<dbReference type="Pfam" id="PF03091">
    <property type="entry name" value="CutA1"/>
    <property type="match status" value="1"/>
</dbReference>
<evidence type="ECO:0000313" key="2">
    <source>
        <dbReference type="EMBL" id="OJX60031.1"/>
    </source>
</evidence>
<sequence length="108" mass="11899">MEDTSVAVVLSTAPSTEIATEISRTLVEEGLVACANVLPPMLSIYRWKDAIQSEPEVQMILKTAVTRIPELRERLTVLHPYDVPEFLELDVAGGLPQYLAWIGTSTTT</sequence>
<dbReference type="Proteomes" id="UP000184233">
    <property type="component" value="Unassembled WGS sequence"/>
</dbReference>
<evidence type="ECO:0008006" key="4">
    <source>
        <dbReference type="Google" id="ProtNLM"/>
    </source>
</evidence>
<proteinExistence type="inferred from homology"/>
<dbReference type="STRING" id="1895771.BGO89_08570"/>
<dbReference type="PANTHER" id="PTHR23419:SF8">
    <property type="entry name" value="FI09726P"/>
    <property type="match status" value="1"/>
</dbReference>
<evidence type="ECO:0000256" key="1">
    <source>
        <dbReference type="ARBA" id="ARBA00010169"/>
    </source>
</evidence>
<comment type="caution">
    <text evidence="2">The sequence shown here is derived from an EMBL/GenBank/DDBJ whole genome shotgun (WGS) entry which is preliminary data.</text>
</comment>
<reference evidence="2 3" key="1">
    <citation type="submission" date="2016-09" db="EMBL/GenBank/DDBJ databases">
        <title>Genome-resolved meta-omics ties microbial dynamics to process performance in biotechnology for thiocyanate degradation.</title>
        <authorList>
            <person name="Kantor R.S."/>
            <person name="Huddy R.J."/>
            <person name="Iyer R."/>
            <person name="Thomas B.C."/>
            <person name="Brown C.T."/>
            <person name="Anantharaman K."/>
            <person name="Tringe S."/>
            <person name="Hettich R.L."/>
            <person name="Harrison S.T."/>
            <person name="Banfield J.F."/>
        </authorList>
    </citation>
    <scope>NUCLEOTIDE SEQUENCE [LARGE SCALE GENOMIC DNA]</scope>
    <source>
        <strain evidence="2">59-99</strain>
    </source>
</reference>
<dbReference type="PANTHER" id="PTHR23419">
    <property type="entry name" value="DIVALENT CATION TOLERANCE CUTA-RELATED"/>
    <property type="match status" value="1"/>
</dbReference>
<accession>A0A1M3L3W3</accession>